<dbReference type="OrthoDB" id="5417446at2759"/>
<dbReference type="GeneID" id="93587984"/>
<dbReference type="Proteomes" id="UP000283090">
    <property type="component" value="Unassembled WGS sequence"/>
</dbReference>
<organism evidence="1 2">
    <name type="scientific">Arthrobotrys flagrans</name>
    <name type="common">Nematode-trapping fungus</name>
    <name type="synonym">Trichothecium flagrans</name>
    <dbReference type="NCBI Taxonomy" id="97331"/>
    <lineage>
        <taxon>Eukaryota</taxon>
        <taxon>Fungi</taxon>
        <taxon>Dikarya</taxon>
        <taxon>Ascomycota</taxon>
        <taxon>Pezizomycotina</taxon>
        <taxon>Orbiliomycetes</taxon>
        <taxon>Orbiliales</taxon>
        <taxon>Orbiliaceae</taxon>
        <taxon>Arthrobotrys</taxon>
    </lineage>
</organism>
<keyword evidence="2" id="KW-1185">Reference proteome</keyword>
<dbReference type="AlphaFoldDB" id="A0A436ZY40"/>
<dbReference type="EMBL" id="SAEB01000007">
    <property type="protein sequence ID" value="RVD83901.1"/>
    <property type="molecule type" value="Genomic_DNA"/>
</dbReference>
<reference evidence="1 2" key="1">
    <citation type="submission" date="2019-01" db="EMBL/GenBank/DDBJ databases">
        <title>Intercellular communication is required for trap formation in the nematode-trapping fungus Duddingtonia flagrans.</title>
        <authorList>
            <person name="Youssar L."/>
            <person name="Wernet V."/>
            <person name="Hensel N."/>
            <person name="Hildebrandt H.-G."/>
            <person name="Fischer R."/>
        </authorList>
    </citation>
    <scope>NUCLEOTIDE SEQUENCE [LARGE SCALE GENOMIC DNA]</scope>
    <source>
        <strain evidence="1 2">CBS H-5679</strain>
    </source>
</reference>
<dbReference type="VEuPathDB" id="FungiDB:DFL_005673"/>
<accession>A0A436ZY40</accession>
<evidence type="ECO:0000313" key="2">
    <source>
        <dbReference type="Proteomes" id="UP000283090"/>
    </source>
</evidence>
<protein>
    <submittedName>
        <fullName evidence="1">Uncharacterized protein</fullName>
    </submittedName>
</protein>
<sequence>MFTPSSRKPLPPLPGPSTHIATTLPFITYPQPHFHRSWYRKCLHSTPTVRIPYGPEVEYIESEAKYVMANKHRMCMCDSVDGYFFEEVDIVGGNYEEREVVEEYWRILEWEGRREGKGKGKGVKGFLRGVKDAVSPGRKGKETETGEGGRKRVLRWVPRWRRLDGSCGGCIAAAAEGGVEVRWREV</sequence>
<comment type="caution">
    <text evidence="1">The sequence shown here is derived from an EMBL/GenBank/DDBJ whole genome shotgun (WGS) entry which is preliminary data.</text>
</comment>
<proteinExistence type="predicted"/>
<dbReference type="RefSeq" id="XP_067489445.1">
    <property type="nucleotide sequence ID" value="XM_067634967.1"/>
</dbReference>
<evidence type="ECO:0000313" key="1">
    <source>
        <dbReference type="EMBL" id="RVD83901.1"/>
    </source>
</evidence>
<name>A0A436ZY40_ARTFL</name>
<gene>
    <name evidence="1" type="ORF">DFL_005673</name>
</gene>